<sequence precursor="true">MYKKYLSFLFLLFFSFTFAQNIHFQAIGVEDGISQPTVTSIYQDEFGIIWIGTKDGLNRYNGTDFYIFRPVENDKSSLYNNNIGTICGDKKGHIYIRCKYAVVEYDIKKNTFHTIRDNDIQAITYGNAQLWACTRDSLFTYNRIEDKLDYYYNLKGARISCVIEDSDGNLYVGTMNNGMYMIDSNKKWLNYFPKKDITCIYEDSKKNIWVGTKDDGLFRLDRTGGITNYGTASHQNMLSSNYVRCILEDDLGNYWIGTFKGLDKLDVTTGNLIHYSKDNKPYSLSNSSIICMMKDQQGTFWIGTYYGGVNLFNPDYEIYTYYYPDESQRGKLTSPFAGRMTEDSKGGIWIATEGGGVNYLDRETRVFTEYRHDANKNSLASNTVQSLFLDENNHALWIGTLRGGLDCLDLRTYQFTNYRHNAEKKNSLINDIVRKIIPYKGNLLLATHNGIGLFDPKTGECVKLLNDSRLNNRQIIDMLVDKNNNLWFSYSLGLVKYNLETRKQDEYFVPNASRQAVGPNLINVLFEDKKGNIWAGSSGDGIFLYERNSNTFKSFNSHNSDLINDYILDIKESLSGYLLIASNQGFSRFDIENQRFYNYNKQNGFPMTALNPYGLFVASDNEIYLSGPKMMISFFEKELNSYVKPYQLNFTSLEVNNQQILPNDGSDILTESILYQPQITLNHNYSIITINFSLSNYVSVLKNKIYYKLEGFDKDWMSAGYRKAITYTNLNPGKYKLRIKSSEEYSGKESICKEIDIIVKPPFYKSTWAYCIYIAIIIVSVYLVVSFYSSKLKLRASLEYEKKEKKQIEELNQSKLRFFTNISHEFRTPLTLIVSQLEMLMERNDIQPLVYSKLVNIHRNTLRMKRLITELLDFRKQEQGFEKFKYSKQNIYSFLDEIYLSFKEYARGKQINLEFLNKEKNLEVWFDVVQLEKVIYNLLSNAFKYTPLGGTVSLSIQEYENSVVVTVSDTGVGIAGENLEKIFDRFYQVDSMNNQKGTGIGLALAKSIIEAHKGKIGVRSMEGKGTTFVVELPLGDSHITDSQKIATPDIDSSCISELTVYSSQMLTDVMDDENTDNQSEEARGKILIVEDNEELRGLLARLFFKIYTVYEAQDGEEGFEKTKEVQPDIVLSDIMMPKMSGIEMCRKIKSHFETSHIPVILLTAQTAEEYTMQGLKMGADDYVTKPFNVKHLFMRCNNLVNSRKLLQQKYAKQMDNNVDILATNSVDYQFMEQCVACVEENLDNPDFDVNMFAQAMNTGRTKLFLKVKGITGQTPNDFILNIRLKKAQMLLKQMDTKTVSEIAYEVGFNSPSYFIKRFRELFGVTPAQYQKGEN</sequence>
<dbReference type="PROSITE" id="PS50109">
    <property type="entry name" value="HIS_KIN"/>
    <property type="match status" value="1"/>
</dbReference>
<dbReference type="FunFam" id="3.30.565.10:FF:000037">
    <property type="entry name" value="Hybrid sensor histidine kinase/response regulator"/>
    <property type="match status" value="1"/>
</dbReference>
<dbReference type="SMART" id="SM00388">
    <property type="entry name" value="HisKA"/>
    <property type="match status" value="1"/>
</dbReference>
<evidence type="ECO:0000313" key="19">
    <source>
        <dbReference type="Proteomes" id="UP000056419"/>
    </source>
</evidence>
<keyword evidence="14" id="KW-0732">Signal</keyword>
<evidence type="ECO:0000256" key="10">
    <source>
        <dbReference type="ARBA" id="ARBA00023125"/>
    </source>
</evidence>
<keyword evidence="5" id="KW-0547">Nucleotide-binding</keyword>
<keyword evidence="8" id="KW-0902">Two-component regulatory system</keyword>
<dbReference type="InterPro" id="IPR011123">
    <property type="entry name" value="Y_Y_Y"/>
</dbReference>
<dbReference type="Gene3D" id="1.10.10.60">
    <property type="entry name" value="Homeodomain-like"/>
    <property type="match status" value="1"/>
</dbReference>
<keyword evidence="9" id="KW-0805">Transcription regulation</keyword>
<dbReference type="GO" id="GO:0005524">
    <property type="term" value="F:ATP binding"/>
    <property type="evidence" value="ECO:0007669"/>
    <property type="project" value="UniProtKB-KW"/>
</dbReference>
<dbReference type="Pfam" id="PF00512">
    <property type="entry name" value="HisKA"/>
    <property type="match status" value="1"/>
</dbReference>
<evidence type="ECO:0000259" key="17">
    <source>
        <dbReference type="PROSITE" id="PS50110"/>
    </source>
</evidence>
<dbReference type="InterPro" id="IPR036890">
    <property type="entry name" value="HATPase_C_sf"/>
</dbReference>
<feature type="signal peptide" evidence="14">
    <location>
        <begin position="1"/>
        <end position="19"/>
    </location>
</feature>
<dbReference type="SMART" id="SM00387">
    <property type="entry name" value="HATPase_c"/>
    <property type="match status" value="1"/>
</dbReference>
<dbReference type="PANTHER" id="PTHR43547:SF2">
    <property type="entry name" value="HYBRID SIGNAL TRANSDUCTION HISTIDINE KINASE C"/>
    <property type="match status" value="1"/>
</dbReference>
<keyword evidence="4 18" id="KW-0808">Transferase</keyword>
<evidence type="ECO:0000256" key="7">
    <source>
        <dbReference type="ARBA" id="ARBA00022840"/>
    </source>
</evidence>
<dbReference type="InterPro" id="IPR013783">
    <property type="entry name" value="Ig-like_fold"/>
</dbReference>
<dbReference type="Gene3D" id="3.30.565.10">
    <property type="entry name" value="Histidine kinase-like ATPase, C-terminal domain"/>
    <property type="match status" value="1"/>
</dbReference>
<comment type="catalytic activity">
    <reaction evidence="1">
        <text>ATP + protein L-histidine = ADP + protein N-phospho-L-histidine.</text>
        <dbReference type="EC" id="2.7.13.3"/>
    </reaction>
</comment>
<keyword evidence="6 18" id="KW-0418">Kinase</keyword>
<dbReference type="GO" id="GO:0003700">
    <property type="term" value="F:DNA-binding transcription factor activity"/>
    <property type="evidence" value="ECO:0007669"/>
    <property type="project" value="InterPro"/>
</dbReference>
<dbReference type="InterPro" id="IPR018062">
    <property type="entry name" value="HTH_AraC-typ_CS"/>
</dbReference>
<keyword evidence="19" id="KW-1185">Reference proteome</keyword>
<evidence type="ECO:0000256" key="3">
    <source>
        <dbReference type="ARBA" id="ARBA00022553"/>
    </source>
</evidence>
<feature type="chain" id="PRO_5007130788" description="histidine kinase" evidence="14">
    <location>
        <begin position="20"/>
        <end position="1334"/>
    </location>
</feature>
<keyword evidence="11" id="KW-0804">Transcription</keyword>
<dbReference type="InterPro" id="IPR009057">
    <property type="entry name" value="Homeodomain-like_sf"/>
</dbReference>
<dbReference type="Gene3D" id="2.60.40.10">
    <property type="entry name" value="Immunoglobulins"/>
    <property type="match status" value="1"/>
</dbReference>
<dbReference type="SUPFAM" id="SSF55874">
    <property type="entry name" value="ATPase domain of HSP90 chaperone/DNA topoisomerase II/histidine kinase"/>
    <property type="match status" value="1"/>
</dbReference>
<evidence type="ECO:0000259" key="15">
    <source>
        <dbReference type="PROSITE" id="PS01124"/>
    </source>
</evidence>
<dbReference type="GO" id="GO:0043565">
    <property type="term" value="F:sequence-specific DNA binding"/>
    <property type="evidence" value="ECO:0007669"/>
    <property type="project" value="InterPro"/>
</dbReference>
<dbReference type="PANTHER" id="PTHR43547">
    <property type="entry name" value="TWO-COMPONENT HISTIDINE KINASE"/>
    <property type="match status" value="1"/>
</dbReference>
<dbReference type="Pfam" id="PF12833">
    <property type="entry name" value="HTH_18"/>
    <property type="match status" value="1"/>
</dbReference>
<dbReference type="InterPro" id="IPR001789">
    <property type="entry name" value="Sig_transdc_resp-reg_receiver"/>
</dbReference>
<proteinExistence type="predicted"/>
<dbReference type="Pfam" id="PF07495">
    <property type="entry name" value="Y_Y_Y"/>
    <property type="match status" value="1"/>
</dbReference>
<dbReference type="SMART" id="SM00448">
    <property type="entry name" value="REC"/>
    <property type="match status" value="1"/>
</dbReference>
<feature type="domain" description="Response regulatory" evidence="17">
    <location>
        <begin position="1085"/>
        <end position="1200"/>
    </location>
</feature>
<accession>A0A108T6G5</accession>
<dbReference type="InterPro" id="IPR011110">
    <property type="entry name" value="Reg_prop"/>
</dbReference>
<dbReference type="InterPro" id="IPR011006">
    <property type="entry name" value="CheY-like_superfamily"/>
</dbReference>
<evidence type="ECO:0000256" key="14">
    <source>
        <dbReference type="SAM" id="SignalP"/>
    </source>
</evidence>
<dbReference type="FunFam" id="3.40.50.2300:FF:000138">
    <property type="entry name" value="Two-component system sensor histidine kinase/response regulator"/>
    <property type="match status" value="1"/>
</dbReference>
<evidence type="ECO:0000256" key="4">
    <source>
        <dbReference type="ARBA" id="ARBA00022679"/>
    </source>
</evidence>
<dbReference type="SMART" id="SM00342">
    <property type="entry name" value="HTH_ARAC"/>
    <property type="match status" value="1"/>
</dbReference>
<feature type="modified residue" description="4-aspartylphosphate" evidence="12">
    <location>
        <position position="1133"/>
    </location>
</feature>
<dbReference type="SUPFAM" id="SSF46689">
    <property type="entry name" value="Homeodomain-like"/>
    <property type="match status" value="1"/>
</dbReference>
<name>A0A108T6G5_BACSE</name>
<dbReference type="InterPro" id="IPR005467">
    <property type="entry name" value="His_kinase_dom"/>
</dbReference>
<dbReference type="Gene3D" id="1.10.287.130">
    <property type="match status" value="1"/>
</dbReference>
<dbReference type="Gene3D" id="2.130.10.10">
    <property type="entry name" value="YVTN repeat-like/Quinoprotein amine dehydrogenase"/>
    <property type="match status" value="2"/>
</dbReference>
<keyword evidence="13" id="KW-0472">Membrane</keyword>
<evidence type="ECO:0000256" key="11">
    <source>
        <dbReference type="ARBA" id="ARBA00023163"/>
    </source>
</evidence>
<dbReference type="InterPro" id="IPR003661">
    <property type="entry name" value="HisK_dim/P_dom"/>
</dbReference>
<keyword evidence="7" id="KW-0067">ATP-binding</keyword>
<evidence type="ECO:0000256" key="9">
    <source>
        <dbReference type="ARBA" id="ARBA00023015"/>
    </source>
</evidence>
<keyword evidence="13" id="KW-0812">Transmembrane</keyword>
<keyword evidence="10" id="KW-0238">DNA-binding</keyword>
<dbReference type="SUPFAM" id="SSF47384">
    <property type="entry name" value="Homodimeric domain of signal transducing histidine kinase"/>
    <property type="match status" value="1"/>
</dbReference>
<dbReference type="InterPro" id="IPR003594">
    <property type="entry name" value="HATPase_dom"/>
</dbReference>
<dbReference type="Pfam" id="PF07494">
    <property type="entry name" value="Reg_prop"/>
    <property type="match status" value="5"/>
</dbReference>
<feature type="domain" description="HTH araC/xylS-type" evidence="15">
    <location>
        <begin position="1232"/>
        <end position="1332"/>
    </location>
</feature>
<dbReference type="EC" id="2.7.13.3" evidence="2"/>
<evidence type="ECO:0000256" key="1">
    <source>
        <dbReference type="ARBA" id="ARBA00000085"/>
    </source>
</evidence>
<dbReference type="STRING" id="46506.AA415_02170"/>
<dbReference type="RefSeq" id="WP_060386042.1">
    <property type="nucleotide sequence ID" value="NZ_LRGC01000009.1"/>
</dbReference>
<evidence type="ECO:0000256" key="2">
    <source>
        <dbReference type="ARBA" id="ARBA00012438"/>
    </source>
</evidence>
<evidence type="ECO:0000256" key="8">
    <source>
        <dbReference type="ARBA" id="ARBA00023012"/>
    </source>
</evidence>
<keyword evidence="3 12" id="KW-0597">Phosphoprotein</keyword>
<evidence type="ECO:0000256" key="5">
    <source>
        <dbReference type="ARBA" id="ARBA00022741"/>
    </source>
</evidence>
<dbReference type="PROSITE" id="PS50110">
    <property type="entry name" value="RESPONSE_REGULATORY"/>
    <property type="match status" value="1"/>
</dbReference>
<dbReference type="InterPro" id="IPR011047">
    <property type="entry name" value="Quinoprotein_ADH-like_sf"/>
</dbReference>
<dbReference type="SUPFAM" id="SSF50998">
    <property type="entry name" value="Quinoprotein alcohol dehydrogenase-like"/>
    <property type="match status" value="1"/>
</dbReference>
<evidence type="ECO:0000259" key="16">
    <source>
        <dbReference type="PROSITE" id="PS50109"/>
    </source>
</evidence>
<dbReference type="Pfam" id="PF00072">
    <property type="entry name" value="Response_reg"/>
    <property type="match status" value="1"/>
</dbReference>
<protein>
    <recommendedName>
        <fullName evidence="2">histidine kinase</fullName>
        <ecNumber evidence="2">2.7.13.3</ecNumber>
    </recommendedName>
</protein>
<organism evidence="18 19">
    <name type="scientific">Bacteroides stercoris</name>
    <dbReference type="NCBI Taxonomy" id="46506"/>
    <lineage>
        <taxon>Bacteria</taxon>
        <taxon>Pseudomonadati</taxon>
        <taxon>Bacteroidota</taxon>
        <taxon>Bacteroidia</taxon>
        <taxon>Bacteroidales</taxon>
        <taxon>Bacteroidaceae</taxon>
        <taxon>Bacteroides</taxon>
    </lineage>
</organism>
<dbReference type="InterPro" id="IPR036097">
    <property type="entry name" value="HisK_dim/P_sf"/>
</dbReference>
<dbReference type="Proteomes" id="UP000056419">
    <property type="component" value="Unassembled WGS sequence"/>
</dbReference>
<reference evidence="18 19" key="1">
    <citation type="journal article" date="2016" name="BMC Genomics">
        <title>Type VI secretion systems of human gut Bacteroidales segregate into three genetic architectures, two of which are contained on mobile genetic elements.</title>
        <authorList>
            <person name="Coyne M.J."/>
            <person name="Roelofs K.G."/>
            <person name="Comstock L.E."/>
        </authorList>
    </citation>
    <scope>NUCLEOTIDE SEQUENCE [LARGE SCALE GENOMIC DNA]</scope>
    <source>
        <strain evidence="18 19">CL09T03C01</strain>
    </source>
</reference>
<dbReference type="GO" id="GO:0000155">
    <property type="term" value="F:phosphorelay sensor kinase activity"/>
    <property type="evidence" value="ECO:0007669"/>
    <property type="project" value="InterPro"/>
</dbReference>
<dbReference type="PROSITE" id="PS00041">
    <property type="entry name" value="HTH_ARAC_FAMILY_1"/>
    <property type="match status" value="1"/>
</dbReference>
<evidence type="ECO:0000256" key="13">
    <source>
        <dbReference type="SAM" id="Phobius"/>
    </source>
</evidence>
<dbReference type="PRINTS" id="PR00344">
    <property type="entry name" value="BCTRLSENSOR"/>
</dbReference>
<dbReference type="CDD" id="cd17574">
    <property type="entry name" value="REC_OmpR"/>
    <property type="match status" value="1"/>
</dbReference>
<dbReference type="Pfam" id="PF02518">
    <property type="entry name" value="HATPase_c"/>
    <property type="match status" value="1"/>
</dbReference>
<dbReference type="InterPro" id="IPR004358">
    <property type="entry name" value="Sig_transdc_His_kin-like_C"/>
</dbReference>
<dbReference type="PROSITE" id="PS01124">
    <property type="entry name" value="HTH_ARAC_FAMILY_2"/>
    <property type="match status" value="1"/>
</dbReference>
<comment type="caution">
    <text evidence="18">The sequence shown here is derived from an EMBL/GenBank/DDBJ whole genome shotgun (WGS) entry which is preliminary data.</text>
</comment>
<keyword evidence="13" id="KW-1133">Transmembrane helix</keyword>
<feature type="domain" description="Histidine kinase" evidence="16">
    <location>
        <begin position="821"/>
        <end position="1036"/>
    </location>
</feature>
<feature type="transmembrane region" description="Helical" evidence="13">
    <location>
        <begin position="767"/>
        <end position="788"/>
    </location>
</feature>
<dbReference type="Gene3D" id="3.40.50.2300">
    <property type="match status" value="1"/>
</dbReference>
<dbReference type="FunFam" id="1.10.287.130:FF:000034">
    <property type="entry name" value="Two-component system sensor histidine kinase/response regulator"/>
    <property type="match status" value="1"/>
</dbReference>
<evidence type="ECO:0000256" key="6">
    <source>
        <dbReference type="ARBA" id="ARBA00022777"/>
    </source>
</evidence>
<dbReference type="EMBL" id="LRGC01000009">
    <property type="protein sequence ID" value="KWR54227.1"/>
    <property type="molecule type" value="Genomic_DNA"/>
</dbReference>
<dbReference type="InterPro" id="IPR015943">
    <property type="entry name" value="WD40/YVTN_repeat-like_dom_sf"/>
</dbReference>
<dbReference type="PATRIC" id="fig|46506.5.peg.2323"/>
<dbReference type="CDD" id="cd00082">
    <property type="entry name" value="HisKA"/>
    <property type="match status" value="1"/>
</dbReference>
<evidence type="ECO:0000256" key="12">
    <source>
        <dbReference type="PROSITE-ProRule" id="PRU00169"/>
    </source>
</evidence>
<dbReference type="SUPFAM" id="SSF63829">
    <property type="entry name" value="Calcium-dependent phosphotriesterase"/>
    <property type="match status" value="2"/>
</dbReference>
<gene>
    <name evidence="18" type="primary">todS_6</name>
    <name evidence="18" type="ORF">AA415_02170</name>
</gene>
<dbReference type="SUPFAM" id="SSF52172">
    <property type="entry name" value="CheY-like"/>
    <property type="match status" value="1"/>
</dbReference>
<dbReference type="InterPro" id="IPR018060">
    <property type="entry name" value="HTH_AraC"/>
</dbReference>
<evidence type="ECO:0000313" key="18">
    <source>
        <dbReference type="EMBL" id="KWR54227.1"/>
    </source>
</evidence>